<dbReference type="EMBL" id="FBWG01000034">
    <property type="protein sequence ID" value="CUX52311.1"/>
    <property type="molecule type" value="Genomic_DNA"/>
</dbReference>
<evidence type="ECO:0000256" key="1">
    <source>
        <dbReference type="ARBA" id="ARBA00004651"/>
    </source>
</evidence>
<organism evidence="13 14">
    <name type="scientific">Agrobacterium deltaense Zutra 3/1</name>
    <dbReference type="NCBI Taxonomy" id="1183427"/>
    <lineage>
        <taxon>Bacteria</taxon>
        <taxon>Pseudomonadati</taxon>
        <taxon>Pseudomonadota</taxon>
        <taxon>Alphaproteobacteria</taxon>
        <taxon>Hyphomicrobiales</taxon>
        <taxon>Rhizobiaceae</taxon>
        <taxon>Rhizobium/Agrobacterium group</taxon>
        <taxon>Agrobacterium</taxon>
    </lineage>
</organism>
<dbReference type="GO" id="GO:0016887">
    <property type="term" value="F:ATP hydrolysis activity"/>
    <property type="evidence" value="ECO:0007669"/>
    <property type="project" value="InterPro"/>
</dbReference>
<evidence type="ECO:0000259" key="11">
    <source>
        <dbReference type="PROSITE" id="PS50893"/>
    </source>
</evidence>
<dbReference type="GO" id="GO:0034040">
    <property type="term" value="F:ATPase-coupled lipid transmembrane transporter activity"/>
    <property type="evidence" value="ECO:0007669"/>
    <property type="project" value="TreeGrafter"/>
</dbReference>
<dbReference type="InterPro" id="IPR039421">
    <property type="entry name" value="Type_1_exporter"/>
</dbReference>
<dbReference type="PROSITE" id="PS00211">
    <property type="entry name" value="ABC_TRANSPORTER_1"/>
    <property type="match status" value="1"/>
</dbReference>
<keyword evidence="9 10" id="KW-0472">Membrane</keyword>
<comment type="subcellular location">
    <subcellularLocation>
        <location evidence="1">Cell membrane</location>
        <topology evidence="1">Multi-pass membrane protein</topology>
    </subcellularLocation>
</comment>
<dbReference type="Proteomes" id="UP000191987">
    <property type="component" value="Unassembled WGS sequence"/>
</dbReference>
<dbReference type="PANTHER" id="PTHR24221:SF248">
    <property type="entry name" value="ABC TRANSPORTER TRANSMEMBRANE REGION"/>
    <property type="match status" value="1"/>
</dbReference>
<evidence type="ECO:0000256" key="9">
    <source>
        <dbReference type="ARBA" id="ARBA00023136"/>
    </source>
</evidence>
<keyword evidence="6" id="KW-0547">Nucleotide-binding</keyword>
<dbReference type="EC" id="3.6.3.-" evidence="13"/>
<feature type="transmembrane region" description="Helical" evidence="10">
    <location>
        <begin position="60"/>
        <end position="78"/>
    </location>
</feature>
<evidence type="ECO:0000256" key="8">
    <source>
        <dbReference type="ARBA" id="ARBA00022989"/>
    </source>
</evidence>
<dbReference type="AlphaFoldDB" id="A0A1S7RGZ3"/>
<dbReference type="SMART" id="SM00382">
    <property type="entry name" value="AAA"/>
    <property type="match status" value="1"/>
</dbReference>
<name>A0A1S7RGZ3_9HYPH</name>
<dbReference type="SUPFAM" id="SSF52540">
    <property type="entry name" value="P-loop containing nucleoside triphosphate hydrolases"/>
    <property type="match status" value="1"/>
</dbReference>
<dbReference type="InterPro" id="IPR003439">
    <property type="entry name" value="ABC_transporter-like_ATP-bd"/>
</dbReference>
<feature type="transmembrane region" description="Helical" evidence="10">
    <location>
        <begin position="148"/>
        <end position="174"/>
    </location>
</feature>
<dbReference type="PANTHER" id="PTHR24221">
    <property type="entry name" value="ATP-BINDING CASSETTE SUB-FAMILY B"/>
    <property type="match status" value="1"/>
</dbReference>
<evidence type="ECO:0000259" key="12">
    <source>
        <dbReference type="PROSITE" id="PS50929"/>
    </source>
</evidence>
<feature type="transmembrane region" description="Helical" evidence="10">
    <location>
        <begin position="16"/>
        <end position="39"/>
    </location>
</feature>
<dbReference type="GO" id="GO:0006508">
    <property type="term" value="P:proteolysis"/>
    <property type="evidence" value="ECO:0007669"/>
    <property type="project" value="UniProtKB-KW"/>
</dbReference>
<keyword evidence="13" id="KW-0378">Hydrolase</keyword>
<evidence type="ECO:0000256" key="5">
    <source>
        <dbReference type="ARBA" id="ARBA00022692"/>
    </source>
</evidence>
<keyword evidence="3" id="KW-0813">Transport</keyword>
<dbReference type="InterPro" id="IPR047957">
    <property type="entry name" value="ABC_AprD-like_6TM"/>
</dbReference>
<evidence type="ECO:0000256" key="2">
    <source>
        <dbReference type="ARBA" id="ARBA00005417"/>
    </source>
</evidence>
<evidence type="ECO:0000256" key="7">
    <source>
        <dbReference type="ARBA" id="ARBA00022840"/>
    </source>
</evidence>
<reference evidence="13 14" key="1">
    <citation type="submission" date="2016-01" db="EMBL/GenBank/DDBJ databases">
        <authorList>
            <person name="Oliw E.H."/>
        </authorList>
    </citation>
    <scope>NUCLEOTIDE SEQUENCE [LARGE SCALE GENOMIC DNA]</scope>
    <source>
        <strain evidence="13 14">Zutra 3-1</strain>
    </source>
</reference>
<dbReference type="InterPro" id="IPR027417">
    <property type="entry name" value="P-loop_NTPase"/>
</dbReference>
<dbReference type="GO" id="GO:0140359">
    <property type="term" value="F:ABC-type transporter activity"/>
    <property type="evidence" value="ECO:0007669"/>
    <property type="project" value="InterPro"/>
</dbReference>
<dbReference type="Pfam" id="PF00664">
    <property type="entry name" value="ABC_membrane"/>
    <property type="match status" value="1"/>
</dbReference>
<dbReference type="GO" id="GO:0005524">
    <property type="term" value="F:ATP binding"/>
    <property type="evidence" value="ECO:0007669"/>
    <property type="project" value="UniProtKB-KW"/>
</dbReference>
<dbReference type="InterPro" id="IPR010128">
    <property type="entry name" value="ATPase_T1SS_PrtD-like"/>
</dbReference>
<dbReference type="PROSITE" id="PS50893">
    <property type="entry name" value="ABC_TRANSPORTER_2"/>
    <property type="match status" value="1"/>
</dbReference>
<evidence type="ECO:0000256" key="10">
    <source>
        <dbReference type="SAM" id="Phobius"/>
    </source>
</evidence>
<dbReference type="InterPro" id="IPR011527">
    <property type="entry name" value="ABC1_TM_dom"/>
</dbReference>
<dbReference type="CDD" id="cd18586">
    <property type="entry name" value="ABC_6TM_PrtD_like"/>
    <property type="match status" value="1"/>
</dbReference>
<dbReference type="InterPro" id="IPR017871">
    <property type="entry name" value="ABC_transporter-like_CS"/>
</dbReference>
<dbReference type="GO" id="GO:0030253">
    <property type="term" value="P:protein secretion by the type I secretion system"/>
    <property type="evidence" value="ECO:0007669"/>
    <property type="project" value="InterPro"/>
</dbReference>
<dbReference type="PROSITE" id="PS50929">
    <property type="entry name" value="ABC_TM1F"/>
    <property type="match status" value="1"/>
</dbReference>
<dbReference type="RefSeq" id="WP_080820529.1">
    <property type="nucleotide sequence ID" value="NZ_LT009749.1"/>
</dbReference>
<gene>
    <name evidence="13" type="ORF">AGR7C_Lc160057</name>
</gene>
<evidence type="ECO:0000256" key="4">
    <source>
        <dbReference type="ARBA" id="ARBA00022475"/>
    </source>
</evidence>
<dbReference type="FunFam" id="3.40.50.300:FF:001444">
    <property type="entry name" value="ABC transporter ATP-binding protein"/>
    <property type="match status" value="1"/>
</dbReference>
<sequence length="583" mass="62315">MRFQSANNNVRQIKGVFAGCSVAFIGVGLMSALVNILYLTGSLFMMEVYDRVLPSRSLPTLLALFAIVVALYVFQGLFDAVRGRLLVRISDRLDQVLSSRVYDAVIGLQVRLPVSGAQAQPLRDLDTIRSFLSGSGPTALFDLPWLPFYIAICFAFHFWLGVTALAGAAILTMFTLMTELVSKRPVEETARHASARNRLIESARRNADIIAVMGMTPPLRERWQVDNRAYGRGQRTASDIASGFGVASKVLRMLLQSGILAVGAWLVINEQATPGIIIAGSILSARALAPVDLAIANWKGFIAARQSRRRLEKTLALLPDAAMRMDLPAPRSLLSVERVGVIPPEAAEPVLQDVAFTLASGSALGVIGASGSGKSSLARLLVGLWRPLKGSVRLDGATLDQWPAEALARHIGYMPQAIELLDGTIAENIASFDRQASSEKIIAAARAARIHDLVVSLPEGYSTQVGEAGRQLSAGQKQRIALARAVYGDPFLVVLDEPNSNLDSEGEEALTAAILGIRERGGVAVVIAHRPSALLAVDKVLMLAEGRQQAFGPKDEVLAKVLRPVSGAAGALKVVQGVETGKA</sequence>
<dbReference type="GO" id="GO:0008233">
    <property type="term" value="F:peptidase activity"/>
    <property type="evidence" value="ECO:0007669"/>
    <property type="project" value="UniProtKB-KW"/>
</dbReference>
<evidence type="ECO:0000313" key="13">
    <source>
        <dbReference type="EMBL" id="CUX52311.1"/>
    </source>
</evidence>
<keyword evidence="7 13" id="KW-0067">ATP-binding</keyword>
<dbReference type="Gene3D" id="3.40.50.300">
    <property type="entry name" value="P-loop containing nucleotide triphosphate hydrolases"/>
    <property type="match status" value="1"/>
</dbReference>
<evidence type="ECO:0000256" key="3">
    <source>
        <dbReference type="ARBA" id="ARBA00022448"/>
    </source>
</evidence>
<accession>A0A1S7RGZ3</accession>
<keyword evidence="13" id="KW-0645">Protease</keyword>
<feature type="domain" description="ABC transporter" evidence="11">
    <location>
        <begin position="334"/>
        <end position="570"/>
    </location>
</feature>
<dbReference type="InterPro" id="IPR036640">
    <property type="entry name" value="ABC1_TM_sf"/>
</dbReference>
<dbReference type="NCBIfam" id="TIGR01842">
    <property type="entry name" value="type_I_sec_PrtD"/>
    <property type="match status" value="1"/>
</dbReference>
<dbReference type="Gene3D" id="1.20.1560.10">
    <property type="entry name" value="ABC transporter type 1, transmembrane domain"/>
    <property type="match status" value="1"/>
</dbReference>
<dbReference type="GO" id="GO:0005886">
    <property type="term" value="C:plasma membrane"/>
    <property type="evidence" value="ECO:0007669"/>
    <property type="project" value="UniProtKB-SubCell"/>
</dbReference>
<evidence type="ECO:0000256" key="6">
    <source>
        <dbReference type="ARBA" id="ARBA00022741"/>
    </source>
</evidence>
<feature type="domain" description="ABC transmembrane type-1" evidence="12">
    <location>
        <begin position="25"/>
        <end position="303"/>
    </location>
</feature>
<keyword evidence="5 10" id="KW-0812">Transmembrane</keyword>
<dbReference type="Pfam" id="PF00005">
    <property type="entry name" value="ABC_tran"/>
    <property type="match status" value="1"/>
</dbReference>
<comment type="similarity">
    <text evidence="2">Belongs to the ABC transporter superfamily.</text>
</comment>
<dbReference type="GO" id="GO:0030256">
    <property type="term" value="C:type I protein secretion system complex"/>
    <property type="evidence" value="ECO:0007669"/>
    <property type="project" value="InterPro"/>
</dbReference>
<keyword evidence="4" id="KW-1003">Cell membrane</keyword>
<dbReference type="InterPro" id="IPR003593">
    <property type="entry name" value="AAA+_ATPase"/>
</dbReference>
<evidence type="ECO:0000313" key="14">
    <source>
        <dbReference type="Proteomes" id="UP000191987"/>
    </source>
</evidence>
<protein>
    <submittedName>
        <fullName evidence="13">Putative ABC transporter family, HlyB subfamily putative protease secretion (ATP-binding protein)</fullName>
        <ecNumber evidence="13">3.6.3.-</ecNumber>
    </submittedName>
</protein>
<keyword evidence="8 10" id="KW-1133">Transmembrane helix</keyword>
<proteinExistence type="inferred from homology"/>
<dbReference type="SUPFAM" id="SSF90123">
    <property type="entry name" value="ABC transporter transmembrane region"/>
    <property type="match status" value="1"/>
</dbReference>